<evidence type="ECO:0000313" key="2">
    <source>
        <dbReference type="EMBL" id="KAF6119643.1"/>
    </source>
</evidence>
<gene>
    <name evidence="2" type="ORF">HJG60_010100</name>
</gene>
<accession>A0A834ASB5</accession>
<keyword evidence="1" id="KW-0812">Transmembrane</keyword>
<dbReference type="Proteomes" id="UP000664940">
    <property type="component" value="Unassembled WGS sequence"/>
</dbReference>
<sequence>MSEEVTYATLKFPNPSKSKKLQESCSLKRTDNHELPELELNGAAENRPEAAESTIEVAESRAMKGRSNPWKVCSLVAFTVLMLNLAVMAGLGYLMLMDYQNLSFSNGTAHDKQQNITEQLEKSITLYLDMYKNISSEHISFKHTLESTLKELKEYTSKCHERVNQTDKDLRCCSCSKACECQNESKSNSSSLRCDSEIFQNRTQVWHLFKCFKC</sequence>
<protein>
    <submittedName>
        <fullName evidence="2">Uncharacterized protein</fullName>
    </submittedName>
</protein>
<keyword evidence="1" id="KW-0472">Membrane</keyword>
<keyword evidence="1" id="KW-1133">Transmembrane helix</keyword>
<comment type="caution">
    <text evidence="2">The sequence shown here is derived from an EMBL/GenBank/DDBJ whole genome shotgun (WGS) entry which is preliminary data.</text>
</comment>
<organism evidence="2 3">
    <name type="scientific">Phyllostomus discolor</name>
    <name type="common">pale spear-nosed bat</name>
    <dbReference type="NCBI Taxonomy" id="89673"/>
    <lineage>
        <taxon>Eukaryota</taxon>
        <taxon>Metazoa</taxon>
        <taxon>Chordata</taxon>
        <taxon>Craniata</taxon>
        <taxon>Vertebrata</taxon>
        <taxon>Euteleostomi</taxon>
        <taxon>Mammalia</taxon>
        <taxon>Eutheria</taxon>
        <taxon>Laurasiatheria</taxon>
        <taxon>Chiroptera</taxon>
        <taxon>Yangochiroptera</taxon>
        <taxon>Phyllostomidae</taxon>
        <taxon>Phyllostominae</taxon>
        <taxon>Phyllostomus</taxon>
    </lineage>
</organism>
<name>A0A834ASB5_9CHIR</name>
<dbReference type="AlphaFoldDB" id="A0A834ASB5"/>
<reference evidence="2 3" key="1">
    <citation type="journal article" date="2020" name="Nature">
        <title>Six reference-quality genomes reveal evolution of bat adaptations.</title>
        <authorList>
            <person name="Jebb D."/>
            <person name="Huang Z."/>
            <person name="Pippel M."/>
            <person name="Hughes G.M."/>
            <person name="Lavrichenko K."/>
            <person name="Devanna P."/>
            <person name="Winkler S."/>
            <person name="Jermiin L.S."/>
            <person name="Skirmuntt E.C."/>
            <person name="Katzourakis A."/>
            <person name="Burkitt-Gray L."/>
            <person name="Ray D.A."/>
            <person name="Sullivan K.A.M."/>
            <person name="Roscito J.G."/>
            <person name="Kirilenko B.M."/>
            <person name="Davalos L.M."/>
            <person name="Corthals A.P."/>
            <person name="Power M.L."/>
            <person name="Jones G."/>
            <person name="Ransome R.D."/>
            <person name="Dechmann D.K.N."/>
            <person name="Locatelli A.G."/>
            <person name="Puechmaille S.J."/>
            <person name="Fedrigo O."/>
            <person name="Jarvis E.D."/>
            <person name="Hiller M."/>
            <person name="Vernes S.C."/>
            <person name="Myers E.W."/>
            <person name="Teeling E.C."/>
        </authorList>
    </citation>
    <scope>NUCLEOTIDE SEQUENCE [LARGE SCALE GENOMIC DNA]</scope>
    <source>
        <strain evidence="2">Bat1K_MPI-CBG_1</strain>
    </source>
</reference>
<dbReference type="EMBL" id="JABVXQ010000003">
    <property type="protein sequence ID" value="KAF6119643.1"/>
    <property type="molecule type" value="Genomic_DNA"/>
</dbReference>
<feature type="transmembrane region" description="Helical" evidence="1">
    <location>
        <begin position="72"/>
        <end position="96"/>
    </location>
</feature>
<evidence type="ECO:0000313" key="3">
    <source>
        <dbReference type="Proteomes" id="UP000664940"/>
    </source>
</evidence>
<proteinExistence type="predicted"/>
<evidence type="ECO:0000256" key="1">
    <source>
        <dbReference type="SAM" id="Phobius"/>
    </source>
</evidence>